<keyword evidence="3" id="KW-0547">Nucleotide-binding</keyword>
<name>A0A7C1NTN2_UNCW3</name>
<keyword evidence="4 6" id="KW-0067">ATP-binding</keyword>
<dbReference type="SUPFAM" id="SSF52540">
    <property type="entry name" value="P-loop containing nucleoside triphosphate hydrolases"/>
    <property type="match status" value="1"/>
</dbReference>
<comment type="similarity">
    <text evidence="1">Belongs to the ABC transporter superfamily.</text>
</comment>
<evidence type="ECO:0000259" key="5">
    <source>
        <dbReference type="PROSITE" id="PS50893"/>
    </source>
</evidence>
<evidence type="ECO:0000313" key="6">
    <source>
        <dbReference type="EMBL" id="HEA87060.1"/>
    </source>
</evidence>
<dbReference type="PANTHER" id="PTHR43335:SF4">
    <property type="entry name" value="ABC TRANSPORTER, ATP-BINDING PROTEIN"/>
    <property type="match status" value="1"/>
</dbReference>
<dbReference type="AlphaFoldDB" id="A0A7C1NTN2"/>
<accession>A0A7C1NTN2</accession>
<comment type="caution">
    <text evidence="6">The sequence shown here is derived from an EMBL/GenBank/DDBJ whole genome shotgun (WGS) entry which is preliminary data.</text>
</comment>
<dbReference type="InterPro" id="IPR027417">
    <property type="entry name" value="P-loop_NTPase"/>
</dbReference>
<reference evidence="6" key="1">
    <citation type="journal article" date="2020" name="mSystems">
        <title>Genome- and Community-Level Interaction Insights into Carbon Utilization and Element Cycling Functions of Hydrothermarchaeota in Hydrothermal Sediment.</title>
        <authorList>
            <person name="Zhou Z."/>
            <person name="Liu Y."/>
            <person name="Xu W."/>
            <person name="Pan J."/>
            <person name="Luo Z.H."/>
            <person name="Li M."/>
        </authorList>
    </citation>
    <scope>NUCLEOTIDE SEQUENCE [LARGE SCALE GENOMIC DNA]</scope>
    <source>
        <strain evidence="6">SpSt-265</strain>
        <strain evidence="7">SpSt-465</strain>
    </source>
</reference>
<dbReference type="EMBL" id="DSTU01000005">
    <property type="protein sequence ID" value="HFJ53857.1"/>
    <property type="molecule type" value="Genomic_DNA"/>
</dbReference>
<dbReference type="EMBL" id="DSLG01000004">
    <property type="protein sequence ID" value="HEA87060.1"/>
    <property type="molecule type" value="Genomic_DNA"/>
</dbReference>
<keyword evidence="2" id="KW-0813">Transport</keyword>
<dbReference type="GO" id="GO:0016887">
    <property type="term" value="F:ATP hydrolysis activity"/>
    <property type="evidence" value="ECO:0007669"/>
    <property type="project" value="InterPro"/>
</dbReference>
<sequence length="295" mass="32550">MKRVQALSELNLQVEQGEIFGFLGPNGAGKTTTIKILIGLAQPSSGFATVLGRAPRDPRVKRRVGFLPESPYFYEYLTAVEFLALTAQLSGVSRSEIPGRVRQMLKLVRMEHAAHQQMRGFSRGMLQRIGIAQALIHDPEVVILDEPMGGLDPIGRKEFRDIIVSLREQGKTVFFSTHILADVEMICDRVGIIVGGKMVEIGRLSEILTGEVESIEITLQGVSGKFRKGLERIAQRSIESGDLLLLTVKSEEDVERVLAIAREAQAKVRSIIPRSLTLEEFFMARVKSAGRNGGV</sequence>
<evidence type="ECO:0000256" key="2">
    <source>
        <dbReference type="ARBA" id="ARBA00022448"/>
    </source>
</evidence>
<dbReference type="CDD" id="cd03230">
    <property type="entry name" value="ABC_DR_subfamily_A"/>
    <property type="match status" value="1"/>
</dbReference>
<protein>
    <submittedName>
        <fullName evidence="6">ABC transporter ATP-binding protein</fullName>
    </submittedName>
</protein>
<dbReference type="SMART" id="SM00382">
    <property type="entry name" value="AAA"/>
    <property type="match status" value="1"/>
</dbReference>
<organism evidence="6">
    <name type="scientific">candidate division WOR-3 bacterium</name>
    <dbReference type="NCBI Taxonomy" id="2052148"/>
    <lineage>
        <taxon>Bacteria</taxon>
        <taxon>Bacteria division WOR-3</taxon>
    </lineage>
</organism>
<gene>
    <name evidence="6" type="ORF">ENP94_03510</name>
    <name evidence="7" type="ORF">ENS16_04120</name>
</gene>
<dbReference type="InterPro" id="IPR003439">
    <property type="entry name" value="ABC_transporter-like_ATP-bd"/>
</dbReference>
<dbReference type="PROSITE" id="PS50893">
    <property type="entry name" value="ABC_TRANSPORTER_2"/>
    <property type="match status" value="1"/>
</dbReference>
<evidence type="ECO:0000256" key="4">
    <source>
        <dbReference type="ARBA" id="ARBA00022840"/>
    </source>
</evidence>
<dbReference type="GO" id="GO:0005524">
    <property type="term" value="F:ATP binding"/>
    <property type="evidence" value="ECO:0007669"/>
    <property type="project" value="UniProtKB-KW"/>
</dbReference>
<dbReference type="Pfam" id="PF00005">
    <property type="entry name" value="ABC_tran"/>
    <property type="match status" value="1"/>
</dbReference>
<dbReference type="Gene3D" id="3.40.50.300">
    <property type="entry name" value="P-loop containing nucleotide triphosphate hydrolases"/>
    <property type="match status" value="1"/>
</dbReference>
<dbReference type="PANTHER" id="PTHR43335">
    <property type="entry name" value="ABC TRANSPORTER, ATP-BINDING PROTEIN"/>
    <property type="match status" value="1"/>
</dbReference>
<proteinExistence type="inferred from homology"/>
<evidence type="ECO:0000256" key="1">
    <source>
        <dbReference type="ARBA" id="ARBA00005417"/>
    </source>
</evidence>
<feature type="domain" description="ABC transporter" evidence="5">
    <location>
        <begin position="1"/>
        <end position="220"/>
    </location>
</feature>
<evidence type="ECO:0000256" key="3">
    <source>
        <dbReference type="ARBA" id="ARBA00022741"/>
    </source>
</evidence>
<evidence type="ECO:0000313" key="7">
    <source>
        <dbReference type="EMBL" id="HFJ53857.1"/>
    </source>
</evidence>
<dbReference type="InterPro" id="IPR003593">
    <property type="entry name" value="AAA+_ATPase"/>
</dbReference>